<feature type="region of interest" description="Disordered" evidence="1">
    <location>
        <begin position="72"/>
        <end position="114"/>
    </location>
</feature>
<evidence type="ECO:0000313" key="4">
    <source>
        <dbReference type="Proteomes" id="UP001165289"/>
    </source>
</evidence>
<evidence type="ECO:0000256" key="1">
    <source>
        <dbReference type="SAM" id="MobiDB-lite"/>
    </source>
</evidence>
<reference evidence="3 4" key="1">
    <citation type="journal article" date="2023" name="BMC Biol.">
        <title>The compact genome of the sponge Oopsacas minuta (Hexactinellida) is lacking key metazoan core genes.</title>
        <authorList>
            <person name="Santini S."/>
            <person name="Schenkelaars Q."/>
            <person name="Jourda C."/>
            <person name="Duchesne M."/>
            <person name="Belahbib H."/>
            <person name="Rocher C."/>
            <person name="Selva M."/>
            <person name="Riesgo A."/>
            <person name="Vervoort M."/>
            <person name="Leys S.P."/>
            <person name="Kodjabachian L."/>
            <person name="Le Bivic A."/>
            <person name="Borchiellini C."/>
            <person name="Claverie J.M."/>
            <person name="Renard E."/>
        </authorList>
    </citation>
    <scope>NUCLEOTIDE SEQUENCE [LARGE SCALE GENOMIC DNA]</scope>
    <source>
        <strain evidence="3">SPO-2</strain>
    </source>
</reference>
<dbReference type="PANTHER" id="PTHR12100:SF0">
    <property type="entry name" value="EXOCYST COMPLEX COMPONENT 5"/>
    <property type="match status" value="1"/>
</dbReference>
<dbReference type="InterPro" id="IPR011993">
    <property type="entry name" value="PH-like_dom_sf"/>
</dbReference>
<dbReference type="GO" id="GO:0000145">
    <property type="term" value="C:exocyst"/>
    <property type="evidence" value="ECO:0007669"/>
    <property type="project" value="TreeGrafter"/>
</dbReference>
<dbReference type="SUPFAM" id="SSF50729">
    <property type="entry name" value="PH domain-like"/>
    <property type="match status" value="1"/>
</dbReference>
<name>A0AAV7K9B7_9METZ</name>
<accession>A0AAV7K9B7</accession>
<feature type="compositionally biased region" description="Basic and acidic residues" evidence="1">
    <location>
        <begin position="331"/>
        <end position="342"/>
    </location>
</feature>
<dbReference type="CDD" id="cd13180">
    <property type="entry name" value="RanBD_RanBP3"/>
    <property type="match status" value="1"/>
</dbReference>
<dbReference type="InterPro" id="IPR048627">
    <property type="entry name" value="Sec10_HB"/>
</dbReference>
<dbReference type="PROSITE" id="PS50196">
    <property type="entry name" value="RANBD1"/>
    <property type="match status" value="1"/>
</dbReference>
<dbReference type="PANTHER" id="PTHR12100">
    <property type="entry name" value="SEC10"/>
    <property type="match status" value="1"/>
</dbReference>
<dbReference type="InterPro" id="IPR000156">
    <property type="entry name" value="Ran_bind_dom"/>
</dbReference>
<sequence length="556" mass="62613">MSSSSDSPTNVRSFTKQNFFNFKASVIKPAGTLYSDANSSPNNKSTNNKSQGFSFLKLDSSLTASEILPVVGDNVTTNPNLNAKEISDINPLQHTEPKASRKDTEEDSHTSKDPKVYVFGQKIEARVVIHEAEASEPPSQDVKSSATDGIIPSDNAKPLLGSLPVQKVFTGEEGERVIVEISCKLFVFDSKNKTWHSKGRNMLHLNEDPDCEHKSRIICRAQGNQLVQLNSPIWAEMLCEQSNPNSVKLSANLENDGIRVVLIQGEKRDISNLFSALETRILNCNNHKEATAKSQQSDEIDLIDTPDIPSPRTPTSQETISNKRPLCSKRSTVERDEPKDNPTQKIILDTFDNPEQVTSAFVTQVFDKIIKTHVKDELRDINKETDIDEYLSKLSDLYDKTTLLGRKLVDYEMIQDTPTATKQIKNLFYDYLHNYAEEEIHNFGTKGRTELEEYYKVLFDTTGMQKKATTTSSGGYKPRRETIRNVTVDVLFVSQDFITNILSATKQCINRCKVLCNPNELSVTVKLIYKTMMELICRDHLDYAVKLALTGKFIHQ</sequence>
<gene>
    <name evidence="3" type="ORF">LOD99_196</name>
</gene>
<organism evidence="3 4">
    <name type="scientific">Oopsacas minuta</name>
    <dbReference type="NCBI Taxonomy" id="111878"/>
    <lineage>
        <taxon>Eukaryota</taxon>
        <taxon>Metazoa</taxon>
        <taxon>Porifera</taxon>
        <taxon>Hexactinellida</taxon>
        <taxon>Hexasterophora</taxon>
        <taxon>Lyssacinosida</taxon>
        <taxon>Leucopsacidae</taxon>
        <taxon>Oopsacas</taxon>
    </lineage>
</organism>
<evidence type="ECO:0000313" key="3">
    <source>
        <dbReference type="EMBL" id="KAI6657450.1"/>
    </source>
</evidence>
<dbReference type="GO" id="GO:0006887">
    <property type="term" value="P:exocytosis"/>
    <property type="evidence" value="ECO:0007669"/>
    <property type="project" value="TreeGrafter"/>
</dbReference>
<dbReference type="Pfam" id="PF07393">
    <property type="entry name" value="Sec10_HB"/>
    <property type="match status" value="1"/>
</dbReference>
<keyword evidence="4" id="KW-1185">Reference proteome</keyword>
<dbReference type="GO" id="GO:0006893">
    <property type="term" value="P:Golgi to plasma membrane transport"/>
    <property type="evidence" value="ECO:0007669"/>
    <property type="project" value="TreeGrafter"/>
</dbReference>
<dbReference type="AlphaFoldDB" id="A0AAV7K9B7"/>
<proteinExistence type="predicted"/>
<feature type="domain" description="RanBD1" evidence="2">
    <location>
        <begin position="155"/>
        <end position="237"/>
    </location>
</feature>
<dbReference type="Pfam" id="PF00638">
    <property type="entry name" value="Ran_BP1"/>
    <property type="match status" value="1"/>
</dbReference>
<dbReference type="InterPro" id="IPR009976">
    <property type="entry name" value="Sec10-like"/>
</dbReference>
<protein>
    <submittedName>
        <fullName evidence="3">Exocyst complex component 5</fullName>
    </submittedName>
</protein>
<dbReference type="Proteomes" id="UP001165289">
    <property type="component" value="Unassembled WGS sequence"/>
</dbReference>
<evidence type="ECO:0000259" key="2">
    <source>
        <dbReference type="PROSITE" id="PS50196"/>
    </source>
</evidence>
<feature type="region of interest" description="Disordered" evidence="1">
    <location>
        <begin position="292"/>
        <end position="344"/>
    </location>
</feature>
<dbReference type="Gene3D" id="2.30.29.30">
    <property type="entry name" value="Pleckstrin-homology domain (PH domain)/Phosphotyrosine-binding domain (PTB)"/>
    <property type="match status" value="1"/>
</dbReference>
<dbReference type="SMART" id="SM00160">
    <property type="entry name" value="RanBD"/>
    <property type="match status" value="1"/>
</dbReference>
<feature type="compositionally biased region" description="Polar residues" evidence="1">
    <location>
        <begin position="313"/>
        <end position="322"/>
    </location>
</feature>
<dbReference type="EMBL" id="JAKMXF010000111">
    <property type="protein sequence ID" value="KAI6657450.1"/>
    <property type="molecule type" value="Genomic_DNA"/>
</dbReference>
<comment type="caution">
    <text evidence="3">The sequence shown here is derived from an EMBL/GenBank/DDBJ whole genome shotgun (WGS) entry which is preliminary data.</text>
</comment>
<feature type="compositionally biased region" description="Basic and acidic residues" evidence="1">
    <location>
        <begin position="95"/>
        <end position="114"/>
    </location>
</feature>